<sequence length="451" mass="48779">MHRRRVLAGASAVLLSAGAGWSLPQGLGAAVSGRAAKNPLRGLVPEGCAANLAPVQAAWSELTGQPVELQVADLDGITTQMMLDRISGLSDYDFALPATFGLPDLVAARAIQPFAPLAQATGIGFDAVASGHLYTKGDVFEGARYGAQTDGDVYLMFYRRDLADQLEQATGTRFAIPSDWPTLDGQMEALHRPDQEQYGGVLFRVPGYLGWEYLARLDAEGHRPFDEDFEPQFNSEAAFGVLEAMRRSQDHLHPASLKAGLFENWEVYRSEKIFANIGWGGSQKAFNAPGSPLRGKLLHGALPPGAGRGGGYFNWGWSYVVPTHAAQPEAAYLFAMLAMTDEVSTRAIRESAGFFDPFLPVHYGDDAVRAAYSDPFLEVHRAAMARAAPDLYLPGHINYMSRLNAHLAAAMDGSESPRTALALIASEWRVITVEMGAAAQKRRWRALIGTG</sequence>
<keyword evidence="5" id="KW-1185">Reference proteome</keyword>
<dbReference type="PANTHER" id="PTHR43649:SF12">
    <property type="entry name" value="DIACETYLCHITOBIOSE BINDING PROTEIN DASA"/>
    <property type="match status" value="1"/>
</dbReference>
<comment type="caution">
    <text evidence="4">The sequence shown here is derived from an EMBL/GenBank/DDBJ whole genome shotgun (WGS) entry which is preliminary data.</text>
</comment>
<gene>
    <name evidence="4" type="ORF">ACFQ4E_12115</name>
</gene>
<feature type="signal peptide" evidence="3">
    <location>
        <begin position="1"/>
        <end position="19"/>
    </location>
</feature>
<dbReference type="PANTHER" id="PTHR43649">
    <property type="entry name" value="ARABINOSE-BINDING PROTEIN-RELATED"/>
    <property type="match status" value="1"/>
</dbReference>
<dbReference type="Pfam" id="PF01547">
    <property type="entry name" value="SBP_bac_1"/>
    <property type="match status" value="1"/>
</dbReference>
<dbReference type="EMBL" id="JBHTMU010000020">
    <property type="protein sequence ID" value="MFD1343167.1"/>
    <property type="molecule type" value="Genomic_DNA"/>
</dbReference>
<evidence type="ECO:0000313" key="5">
    <source>
        <dbReference type="Proteomes" id="UP001597135"/>
    </source>
</evidence>
<name>A0ABW3ZJ31_9RHOB</name>
<evidence type="ECO:0000256" key="1">
    <source>
        <dbReference type="ARBA" id="ARBA00004418"/>
    </source>
</evidence>
<protein>
    <submittedName>
        <fullName evidence="4">ABC transporter substrate-binding protein</fullName>
    </submittedName>
</protein>
<dbReference type="SUPFAM" id="SSF53850">
    <property type="entry name" value="Periplasmic binding protein-like II"/>
    <property type="match status" value="1"/>
</dbReference>
<feature type="chain" id="PRO_5045732992" evidence="3">
    <location>
        <begin position="20"/>
        <end position="451"/>
    </location>
</feature>
<dbReference type="Gene3D" id="3.40.190.10">
    <property type="entry name" value="Periplasmic binding protein-like II"/>
    <property type="match status" value="2"/>
</dbReference>
<dbReference type="RefSeq" id="WP_386803871.1">
    <property type="nucleotide sequence ID" value="NZ_JBHTMU010000020.1"/>
</dbReference>
<organism evidence="4 5">
    <name type="scientific">Litorisediminicola beolgyonensis</name>
    <dbReference type="NCBI Taxonomy" id="1173614"/>
    <lineage>
        <taxon>Bacteria</taxon>
        <taxon>Pseudomonadati</taxon>
        <taxon>Pseudomonadota</taxon>
        <taxon>Alphaproteobacteria</taxon>
        <taxon>Rhodobacterales</taxon>
        <taxon>Paracoccaceae</taxon>
        <taxon>Litorisediminicola</taxon>
    </lineage>
</organism>
<dbReference type="Proteomes" id="UP001597135">
    <property type="component" value="Unassembled WGS sequence"/>
</dbReference>
<evidence type="ECO:0000256" key="2">
    <source>
        <dbReference type="ARBA" id="ARBA00008520"/>
    </source>
</evidence>
<comment type="similarity">
    <text evidence="2">Belongs to the bacterial solute-binding protein 1 family.</text>
</comment>
<evidence type="ECO:0000313" key="4">
    <source>
        <dbReference type="EMBL" id="MFD1343167.1"/>
    </source>
</evidence>
<dbReference type="InterPro" id="IPR006059">
    <property type="entry name" value="SBP"/>
</dbReference>
<accession>A0ABW3ZJ31</accession>
<evidence type="ECO:0000256" key="3">
    <source>
        <dbReference type="SAM" id="SignalP"/>
    </source>
</evidence>
<reference evidence="5" key="1">
    <citation type="journal article" date="2019" name="Int. J. Syst. Evol. Microbiol.">
        <title>The Global Catalogue of Microorganisms (GCM) 10K type strain sequencing project: providing services to taxonomists for standard genome sequencing and annotation.</title>
        <authorList>
            <consortium name="The Broad Institute Genomics Platform"/>
            <consortium name="The Broad Institute Genome Sequencing Center for Infectious Disease"/>
            <person name="Wu L."/>
            <person name="Ma J."/>
        </authorList>
    </citation>
    <scope>NUCLEOTIDE SEQUENCE [LARGE SCALE GENOMIC DNA]</scope>
    <source>
        <strain evidence="5">CCUG 62953</strain>
    </source>
</reference>
<dbReference type="InterPro" id="IPR050490">
    <property type="entry name" value="Bact_solute-bd_prot1"/>
</dbReference>
<proteinExistence type="inferred from homology"/>
<comment type="subcellular location">
    <subcellularLocation>
        <location evidence="1">Periplasm</location>
    </subcellularLocation>
</comment>
<keyword evidence="3" id="KW-0732">Signal</keyword>